<name>A0AAV5MWP8_9GAMM</name>
<proteinExistence type="predicted"/>
<dbReference type="AlphaFoldDB" id="A0AAV5MWP8"/>
<dbReference type="GO" id="GO:0019534">
    <property type="term" value="F:toxin transmembrane transporter activity"/>
    <property type="evidence" value="ECO:0007669"/>
    <property type="project" value="InterPro"/>
</dbReference>
<accession>A0AAV5MWP8</accession>
<evidence type="ECO:0000313" key="3">
    <source>
        <dbReference type="EMBL" id="GKX54268.1"/>
    </source>
</evidence>
<dbReference type="Proteomes" id="UP001058124">
    <property type="component" value="Unassembled WGS sequence"/>
</dbReference>
<dbReference type="InterPro" id="IPR014161">
    <property type="entry name" value="Tol-Pal_TolA"/>
</dbReference>
<organism evidence="3 4">
    <name type="scientific">Leminorella grimontii</name>
    <dbReference type="NCBI Taxonomy" id="82981"/>
    <lineage>
        <taxon>Bacteria</taxon>
        <taxon>Pseudomonadati</taxon>
        <taxon>Pseudomonadota</taxon>
        <taxon>Gammaproteobacteria</taxon>
        <taxon>Enterobacterales</taxon>
        <taxon>Budviciaceae</taxon>
        <taxon>Leminorella</taxon>
    </lineage>
</organism>
<keyword evidence="2" id="KW-1133">Transmembrane helix</keyword>
<sequence length="333" mass="35352">MGKNTEHNDKLNRSVMASIVLHIVVIGLLAVGAFMQKDALFGGGGGGSVIDAVMVDPNMMAQQAERVQQQKLDAQRAEKLRDQEAKRQAEELKQQQAAEQKRLKEAEKDRLKAQEETRKQQEQQKLAEQEAKKAEAAKKQAEADAAKAKADAEAQKQAAAAAEAKKQQAEADAKKAQEAKQKAEAEAKAKADAEAKAKAEAAAKAKADAEAAQKVDDIFGGLASDKNAPSANGASGGGNKAGASGPEVDAYMAQVRGAIMNKFIDPQLYKGKTCTLRVKLAPDGTLFSVQAESGDATLCQVAIMAAKQAKIPKPPSTAVYEKFKNALVDFQPK</sequence>
<evidence type="ECO:0000313" key="4">
    <source>
        <dbReference type="Proteomes" id="UP001058124"/>
    </source>
</evidence>
<dbReference type="RefSeq" id="WP_027272850.1">
    <property type="nucleotide sequence ID" value="NZ_BRLH01000001.1"/>
</dbReference>
<dbReference type="EMBL" id="BRLH01000001">
    <property type="protein sequence ID" value="GKX54268.1"/>
    <property type="molecule type" value="Genomic_DNA"/>
</dbReference>
<keyword evidence="2" id="KW-0472">Membrane</keyword>
<feature type="transmembrane region" description="Helical" evidence="2">
    <location>
        <begin position="15"/>
        <end position="35"/>
    </location>
</feature>
<dbReference type="Pfam" id="PF06519">
    <property type="entry name" value="TolA"/>
    <property type="match status" value="1"/>
</dbReference>
<keyword evidence="4" id="KW-1185">Reference proteome</keyword>
<feature type="compositionally biased region" description="Basic and acidic residues" evidence="1">
    <location>
        <begin position="163"/>
        <end position="187"/>
    </location>
</feature>
<dbReference type="GO" id="GO:0043213">
    <property type="term" value="P:bacteriocin transport"/>
    <property type="evidence" value="ECO:0007669"/>
    <property type="project" value="InterPro"/>
</dbReference>
<protein>
    <recommendedName>
        <fullName evidence="5">Cell envelope integrity protein TolA</fullName>
    </recommendedName>
</protein>
<dbReference type="Gene3D" id="3.30.1150.10">
    <property type="match status" value="1"/>
</dbReference>
<dbReference type="SUPFAM" id="SSF74653">
    <property type="entry name" value="TolA/TonB C-terminal domain"/>
    <property type="match status" value="1"/>
</dbReference>
<comment type="caution">
    <text evidence="3">The sequence shown here is derived from an EMBL/GenBank/DDBJ whole genome shotgun (WGS) entry which is preliminary data.</text>
</comment>
<dbReference type="NCBIfam" id="TIGR02794">
    <property type="entry name" value="tolA_full"/>
    <property type="match status" value="1"/>
</dbReference>
<evidence type="ECO:0000256" key="2">
    <source>
        <dbReference type="SAM" id="Phobius"/>
    </source>
</evidence>
<dbReference type="GO" id="GO:0016020">
    <property type="term" value="C:membrane"/>
    <property type="evidence" value="ECO:0007669"/>
    <property type="project" value="InterPro"/>
</dbReference>
<reference evidence="3" key="1">
    <citation type="submission" date="2022-06" db="EMBL/GenBank/DDBJ databases">
        <title>Draft genome sequences of Leminorella grimontii str. JCM5902.</title>
        <authorList>
            <person name="Wakabayashi Y."/>
            <person name="Kojima K."/>
        </authorList>
    </citation>
    <scope>NUCLEOTIDE SEQUENCE</scope>
    <source>
        <strain evidence="3">JCM 5902</strain>
    </source>
</reference>
<feature type="compositionally biased region" description="Basic and acidic residues" evidence="1">
    <location>
        <begin position="73"/>
        <end position="154"/>
    </location>
</feature>
<gene>
    <name evidence="3" type="ORF">SOASR030_03800</name>
</gene>
<keyword evidence="2" id="KW-0812">Transmembrane</keyword>
<feature type="region of interest" description="Disordered" evidence="1">
    <location>
        <begin position="66"/>
        <end position="187"/>
    </location>
</feature>
<evidence type="ECO:0000256" key="1">
    <source>
        <dbReference type="SAM" id="MobiDB-lite"/>
    </source>
</evidence>
<evidence type="ECO:0008006" key="5">
    <source>
        <dbReference type="Google" id="ProtNLM"/>
    </source>
</evidence>